<evidence type="ECO:0000313" key="7">
    <source>
        <dbReference type="EMBL" id="RDD61553.1"/>
    </source>
</evidence>
<dbReference type="RefSeq" id="WP_114582584.1">
    <property type="nucleotide sequence ID" value="NZ_QPMH01000011.1"/>
</dbReference>
<dbReference type="EMBL" id="QPMH01000011">
    <property type="protein sequence ID" value="RDD61553.1"/>
    <property type="molecule type" value="Genomic_DNA"/>
</dbReference>
<dbReference type="AlphaFoldDB" id="A0A369T8B1"/>
<feature type="transmembrane region" description="Helical" evidence="6">
    <location>
        <begin position="89"/>
        <end position="107"/>
    </location>
</feature>
<dbReference type="CDD" id="cd16914">
    <property type="entry name" value="EcfT"/>
    <property type="match status" value="1"/>
</dbReference>
<evidence type="ECO:0000256" key="1">
    <source>
        <dbReference type="ARBA" id="ARBA00004141"/>
    </source>
</evidence>
<name>A0A369T8B1_9PROT</name>
<feature type="transmembrane region" description="Helical" evidence="6">
    <location>
        <begin position="22"/>
        <end position="54"/>
    </location>
</feature>
<accession>A0A369T8B1</accession>
<evidence type="ECO:0000256" key="5">
    <source>
        <dbReference type="ARBA" id="ARBA00023136"/>
    </source>
</evidence>
<comment type="caution">
    <text evidence="7">The sequence shown here is derived from an EMBL/GenBank/DDBJ whole genome shotgun (WGS) entry which is preliminary data.</text>
</comment>
<evidence type="ECO:0000256" key="2">
    <source>
        <dbReference type="ARBA" id="ARBA00008564"/>
    </source>
</evidence>
<dbReference type="Proteomes" id="UP000253941">
    <property type="component" value="Unassembled WGS sequence"/>
</dbReference>
<comment type="subcellular location">
    <subcellularLocation>
        <location evidence="1">Membrane</location>
        <topology evidence="1">Multi-pass membrane protein</topology>
    </subcellularLocation>
</comment>
<keyword evidence="3 6" id="KW-0812">Transmembrane</keyword>
<dbReference type="GO" id="GO:0005886">
    <property type="term" value="C:plasma membrane"/>
    <property type="evidence" value="ECO:0007669"/>
    <property type="project" value="TreeGrafter"/>
</dbReference>
<dbReference type="PANTHER" id="PTHR33514">
    <property type="entry name" value="PROTEIN ABCI12, CHLOROPLASTIC"/>
    <property type="match status" value="1"/>
</dbReference>
<reference evidence="7 8" key="1">
    <citation type="submission" date="2018-07" db="EMBL/GenBank/DDBJ databases">
        <title>Venubactetium sediminum gen. nov., sp. nov., isolated from a marine solar saltern.</title>
        <authorList>
            <person name="Wang S."/>
        </authorList>
    </citation>
    <scope>NUCLEOTIDE SEQUENCE [LARGE SCALE GENOMIC DNA]</scope>
    <source>
        <strain evidence="7 8">WD2A32</strain>
    </source>
</reference>
<sequence length="219" mass="23017">MIGSLYIGGDSLLHRQPAWRKLLVLFAAGIVLFVVQAPEILAGAAVAAAAILATVRPPLRALRRQLTGVAIILAAIFAANAVFADWGTAFAMLFRLSTLVLLALAVTMTTRTSDMLEVVERVLQPLERTGLVNAARVSLAVSLAIRFVPEIFARYREIRDAQAARGLAGNPVALIVPLVVRTLKSAEEIAAAIDARGFEGAHPSGSASGRTGRQGGTAS</sequence>
<evidence type="ECO:0000256" key="6">
    <source>
        <dbReference type="SAM" id="Phobius"/>
    </source>
</evidence>
<keyword evidence="8" id="KW-1185">Reference proteome</keyword>
<dbReference type="PANTHER" id="PTHR33514:SF13">
    <property type="entry name" value="PROTEIN ABCI12, CHLOROPLASTIC"/>
    <property type="match status" value="1"/>
</dbReference>
<keyword evidence="4 6" id="KW-1133">Transmembrane helix</keyword>
<evidence type="ECO:0000256" key="3">
    <source>
        <dbReference type="ARBA" id="ARBA00022692"/>
    </source>
</evidence>
<dbReference type="Pfam" id="PF02361">
    <property type="entry name" value="CbiQ"/>
    <property type="match status" value="1"/>
</dbReference>
<protein>
    <submittedName>
        <fullName evidence="7">Energy-coupling factor transporter transmembrane protein EcfT</fullName>
    </submittedName>
</protein>
<keyword evidence="5 6" id="KW-0472">Membrane</keyword>
<evidence type="ECO:0000256" key="4">
    <source>
        <dbReference type="ARBA" id="ARBA00022989"/>
    </source>
</evidence>
<comment type="similarity">
    <text evidence="2">Belongs to the CbiQ family.</text>
</comment>
<gene>
    <name evidence="7" type="ORF">DRB17_12725</name>
</gene>
<organism evidence="7 8">
    <name type="scientific">Ferruginivarius sediminum</name>
    <dbReference type="NCBI Taxonomy" id="2661937"/>
    <lineage>
        <taxon>Bacteria</taxon>
        <taxon>Pseudomonadati</taxon>
        <taxon>Pseudomonadota</taxon>
        <taxon>Alphaproteobacteria</taxon>
        <taxon>Rhodospirillales</taxon>
        <taxon>Rhodospirillaceae</taxon>
        <taxon>Ferruginivarius</taxon>
    </lineage>
</organism>
<dbReference type="InterPro" id="IPR003339">
    <property type="entry name" value="ABC/ECF_trnsptr_transmembrane"/>
</dbReference>
<proteinExistence type="inferred from homology"/>
<evidence type="ECO:0000313" key="8">
    <source>
        <dbReference type="Proteomes" id="UP000253941"/>
    </source>
</evidence>
<feature type="transmembrane region" description="Helical" evidence="6">
    <location>
        <begin position="66"/>
        <end position="83"/>
    </location>
</feature>